<accession>A0AAU9S4Y2</accession>
<gene>
    <name evidence="4" type="ORF">TAV2_LOCUS12258</name>
</gene>
<dbReference type="InterPro" id="IPR036052">
    <property type="entry name" value="TrpB-like_PALP_sf"/>
</dbReference>
<dbReference type="InterPro" id="IPR001926">
    <property type="entry name" value="TrpB-like_PALP"/>
</dbReference>
<feature type="non-terminal residue" evidence="4">
    <location>
        <position position="424"/>
    </location>
</feature>
<feature type="domain" description="Tryptophan synthase beta chain-like PALP" evidence="3">
    <location>
        <begin position="180"/>
        <end position="391"/>
    </location>
</feature>
<comment type="cofactor">
    <cofactor evidence="1">
        <name>pyridoxal 5'-phosphate</name>
        <dbReference type="ChEBI" id="CHEBI:597326"/>
    </cofactor>
</comment>
<dbReference type="PANTHER" id="PTHR10314">
    <property type="entry name" value="CYSTATHIONINE BETA-SYNTHASE"/>
    <property type="match status" value="1"/>
</dbReference>
<sequence length="424" mass="46928">SERAIMAAISSSALLLNPLTSPHRPHKYSPELSSVSLSSRKAATCDFLPAALTLKRQSQRCSDVVCKAVSVKPEAGFDIAENAAQLIGKTPMVYLNSIVKGCVASVAAKLEIMEPCCSVKDRIGYSMITDAEQKGLVTPGNVLTREISLAIDIVLQKVQRSCGIYKWKHRDWSCIYCCFKLILTMPSSMSLERRLLLRAFGAELKAEEILKNTPNSYMLQQFDNPANPKRSVLASSSIILSTINHELVSPLLLHHHKRVGKIQIHYETTGPEIWEDTRGKELSLALVDSLEKENPNRRCLTPYQKLGCKSGFIMAPFKNMELYGLYPANDSVIGVEPTENALLSAGKPGPHKIQGIGAGFIPKNLDQAIVDEYIAISSEEAIETAKSVYRKTWLNWLKTSEEVERLPSEQKSLNNPCSPHVLDH</sequence>
<evidence type="ECO:0000259" key="3">
    <source>
        <dbReference type="Pfam" id="PF00291"/>
    </source>
</evidence>
<dbReference type="PROSITE" id="PS00901">
    <property type="entry name" value="CYS_SYNTHASE"/>
    <property type="match status" value="1"/>
</dbReference>
<dbReference type="EMBL" id="OU466860">
    <property type="protein sequence ID" value="CAH2058502.1"/>
    <property type="molecule type" value="Genomic_DNA"/>
</dbReference>
<dbReference type="AlphaFoldDB" id="A0AAU9S4Y2"/>
<dbReference type="Pfam" id="PF00291">
    <property type="entry name" value="PALP"/>
    <property type="match status" value="1"/>
</dbReference>
<dbReference type="Gene3D" id="3.40.50.1100">
    <property type="match status" value="3"/>
</dbReference>
<feature type="region of interest" description="Disordered" evidence="2">
    <location>
        <begin position="405"/>
        <end position="424"/>
    </location>
</feature>
<dbReference type="SUPFAM" id="SSF53686">
    <property type="entry name" value="Tryptophan synthase beta subunit-like PLP-dependent enzymes"/>
    <property type="match status" value="1"/>
</dbReference>
<name>A0AAU9S4Y2_THLAR</name>
<dbReference type="GO" id="GO:0006535">
    <property type="term" value="P:cysteine biosynthetic process from serine"/>
    <property type="evidence" value="ECO:0007669"/>
    <property type="project" value="InterPro"/>
</dbReference>
<keyword evidence="5" id="KW-1185">Reference proteome</keyword>
<dbReference type="InterPro" id="IPR050214">
    <property type="entry name" value="Cys_Synth/Cystath_Beta-Synth"/>
</dbReference>
<evidence type="ECO:0000313" key="5">
    <source>
        <dbReference type="Proteomes" id="UP000836841"/>
    </source>
</evidence>
<dbReference type="InterPro" id="IPR001216">
    <property type="entry name" value="P-phosphate_BS"/>
</dbReference>
<evidence type="ECO:0000256" key="2">
    <source>
        <dbReference type="SAM" id="MobiDB-lite"/>
    </source>
</evidence>
<dbReference type="Proteomes" id="UP000836841">
    <property type="component" value="Chromosome 4"/>
</dbReference>
<protein>
    <recommendedName>
        <fullName evidence="3">Tryptophan synthase beta chain-like PALP domain-containing protein</fullName>
    </recommendedName>
</protein>
<evidence type="ECO:0000256" key="1">
    <source>
        <dbReference type="ARBA" id="ARBA00001933"/>
    </source>
</evidence>
<evidence type="ECO:0000313" key="4">
    <source>
        <dbReference type="EMBL" id="CAH2058502.1"/>
    </source>
</evidence>
<proteinExistence type="predicted"/>
<reference evidence="4 5" key="1">
    <citation type="submission" date="2022-03" db="EMBL/GenBank/DDBJ databases">
        <authorList>
            <person name="Nunn A."/>
            <person name="Chopra R."/>
            <person name="Nunn A."/>
            <person name="Contreras Garrido A."/>
        </authorList>
    </citation>
    <scope>NUCLEOTIDE SEQUENCE [LARGE SCALE GENOMIC DNA]</scope>
</reference>
<organism evidence="4 5">
    <name type="scientific">Thlaspi arvense</name>
    <name type="common">Field penny-cress</name>
    <dbReference type="NCBI Taxonomy" id="13288"/>
    <lineage>
        <taxon>Eukaryota</taxon>
        <taxon>Viridiplantae</taxon>
        <taxon>Streptophyta</taxon>
        <taxon>Embryophyta</taxon>
        <taxon>Tracheophyta</taxon>
        <taxon>Spermatophyta</taxon>
        <taxon>Magnoliopsida</taxon>
        <taxon>eudicotyledons</taxon>
        <taxon>Gunneridae</taxon>
        <taxon>Pentapetalae</taxon>
        <taxon>rosids</taxon>
        <taxon>malvids</taxon>
        <taxon>Brassicales</taxon>
        <taxon>Brassicaceae</taxon>
        <taxon>Thlaspideae</taxon>
        <taxon>Thlaspi</taxon>
    </lineage>
</organism>